<evidence type="ECO:0000256" key="3">
    <source>
        <dbReference type="ARBA" id="ARBA00011152"/>
    </source>
</evidence>
<dbReference type="EMBL" id="BMZN01000003">
    <property type="protein sequence ID" value="GHC49775.1"/>
    <property type="molecule type" value="Genomic_DNA"/>
</dbReference>
<dbReference type="Gene3D" id="3.20.20.70">
    <property type="entry name" value="Aldolase class I"/>
    <property type="match status" value="1"/>
</dbReference>
<dbReference type="InterPro" id="IPR011060">
    <property type="entry name" value="RibuloseP-bd_barrel"/>
</dbReference>
<evidence type="ECO:0000256" key="7">
    <source>
        <dbReference type="ARBA" id="ARBA00023239"/>
    </source>
</evidence>
<dbReference type="GO" id="GO:0000105">
    <property type="term" value="P:L-histidine biosynthetic process"/>
    <property type="evidence" value="ECO:0007669"/>
    <property type="project" value="UniProtKB-UniPathway"/>
</dbReference>
<comment type="similarity">
    <text evidence="2 11">Belongs to the HisA/HisF family.</text>
</comment>
<dbReference type="InterPro" id="IPR013785">
    <property type="entry name" value="Aldolase_TIM"/>
</dbReference>
<keyword evidence="5 11" id="KW-0028">Amino-acid biosynthesis</keyword>
<comment type="pathway">
    <text evidence="1">Amino-acid biosynthesis; L-histidine biosynthesis; L-histidine from 5-phospho-alpha-D-ribose 1-diphosphate: step 5/9.</text>
</comment>
<accession>A0A8H9IPP3</accession>
<dbReference type="CDD" id="cd04731">
    <property type="entry name" value="HisF"/>
    <property type="match status" value="1"/>
</dbReference>
<comment type="function">
    <text evidence="8">IGPS catalyzes the conversion of PRFAR and glutamine to IGP, AICAR and glutamate. The HisF subunit catalyzes the cyclization activity that produces IGP and AICAR from PRFAR using the ammonia provided by the HisH subunit.</text>
</comment>
<evidence type="ECO:0000256" key="11">
    <source>
        <dbReference type="RuleBase" id="RU003657"/>
    </source>
</evidence>
<name>A0A8H9IPP3_9BURK</name>
<dbReference type="UniPathway" id="UPA00031">
    <property type="reaction ID" value="UER00010"/>
</dbReference>
<gene>
    <name evidence="12" type="primary">hisF2</name>
    <name evidence="12" type="ORF">GCM10010096_22010</name>
</gene>
<dbReference type="NCBIfam" id="NF038364">
    <property type="entry name" value="AglZ_HisF2_fam"/>
    <property type="match status" value="1"/>
</dbReference>
<evidence type="ECO:0000256" key="10">
    <source>
        <dbReference type="ARBA" id="ARBA00047838"/>
    </source>
</evidence>
<evidence type="ECO:0000256" key="9">
    <source>
        <dbReference type="ARBA" id="ARBA00030264"/>
    </source>
</evidence>
<keyword evidence="6 11" id="KW-0368">Histidine biosynthesis</keyword>
<keyword evidence="13" id="KW-1185">Reference proteome</keyword>
<dbReference type="PANTHER" id="PTHR21235:SF2">
    <property type="entry name" value="IMIDAZOLE GLYCEROL PHOSPHATE SYNTHASE HISHF"/>
    <property type="match status" value="1"/>
</dbReference>
<keyword evidence="7" id="KW-0456">Lyase</keyword>
<dbReference type="GO" id="GO:0000107">
    <property type="term" value="F:imidazoleglycerol-phosphate synthase activity"/>
    <property type="evidence" value="ECO:0007669"/>
    <property type="project" value="InterPro"/>
</dbReference>
<dbReference type="InterPro" id="IPR006062">
    <property type="entry name" value="His_biosynth"/>
</dbReference>
<dbReference type="EC" id="4.3.2.10" evidence="4"/>
<evidence type="ECO:0000256" key="4">
    <source>
        <dbReference type="ARBA" id="ARBA00012809"/>
    </source>
</evidence>
<sequence length="253" mass="27691">MKPRVIPVLSLKNGGLVKTRRYQDPKYVGDPTNAIRIFNEKEVDELVVLDIGASSAGSAPDLEVVRLFAEECFMPLTYGGGIQNLQQAEHIFELGIEKVSLQSAVMQDTRLIQDIARIYGQQSVVLGVDIKKNWLKQPKLYASQTGKLLNRSIYDYLAERVDAGVGEVLLSAVDHDGMMDGYDLDLIHSVASRLPVPVVALGGARSMDDFNQALQAGASAVAAGAMFVFKGPHRAVLINYPKRAEFDSLDDIE</sequence>
<evidence type="ECO:0000256" key="6">
    <source>
        <dbReference type="ARBA" id="ARBA00023102"/>
    </source>
</evidence>
<dbReference type="AlphaFoldDB" id="A0A8H9IPP3"/>
<comment type="caution">
    <text evidence="12">The sequence shown here is derived from an EMBL/GenBank/DDBJ whole genome shotgun (WGS) entry which is preliminary data.</text>
</comment>
<comment type="catalytic activity">
    <reaction evidence="10">
        <text>5-[(5-phospho-1-deoxy-D-ribulos-1-ylimino)methylamino]-1-(5-phospho-beta-D-ribosyl)imidazole-4-carboxamide + L-glutamine = D-erythro-1-(imidazol-4-yl)glycerol 3-phosphate + 5-amino-1-(5-phospho-beta-D-ribosyl)imidazole-4-carboxamide + L-glutamate + H(+)</text>
        <dbReference type="Rhea" id="RHEA:24793"/>
        <dbReference type="ChEBI" id="CHEBI:15378"/>
        <dbReference type="ChEBI" id="CHEBI:29985"/>
        <dbReference type="ChEBI" id="CHEBI:58278"/>
        <dbReference type="ChEBI" id="CHEBI:58359"/>
        <dbReference type="ChEBI" id="CHEBI:58475"/>
        <dbReference type="ChEBI" id="CHEBI:58525"/>
        <dbReference type="EC" id="4.3.2.10"/>
    </reaction>
</comment>
<comment type="subunit">
    <text evidence="3">Heterodimer of HisH and HisF.</text>
</comment>
<evidence type="ECO:0000256" key="1">
    <source>
        <dbReference type="ARBA" id="ARBA00005091"/>
    </source>
</evidence>
<dbReference type="SUPFAM" id="SSF51366">
    <property type="entry name" value="Ribulose-phoshate binding barrel"/>
    <property type="match status" value="1"/>
</dbReference>
<evidence type="ECO:0000256" key="8">
    <source>
        <dbReference type="ARBA" id="ARBA00025475"/>
    </source>
</evidence>
<dbReference type="RefSeq" id="WP_189392598.1">
    <property type="nucleotide sequence ID" value="NZ_BMZN01000003.1"/>
</dbReference>
<evidence type="ECO:0000256" key="2">
    <source>
        <dbReference type="ARBA" id="ARBA00009667"/>
    </source>
</evidence>
<dbReference type="InterPro" id="IPR004651">
    <property type="entry name" value="HisF"/>
</dbReference>
<reference evidence="13" key="1">
    <citation type="journal article" date="2019" name="Int. J. Syst. Evol. Microbiol.">
        <title>The Global Catalogue of Microorganisms (GCM) 10K type strain sequencing project: providing services to taxonomists for standard genome sequencing and annotation.</title>
        <authorList>
            <consortium name="The Broad Institute Genomics Platform"/>
            <consortium name="The Broad Institute Genome Sequencing Center for Infectious Disease"/>
            <person name="Wu L."/>
            <person name="Ma J."/>
        </authorList>
    </citation>
    <scope>NUCLEOTIDE SEQUENCE [LARGE SCALE GENOMIC DNA]</scope>
    <source>
        <strain evidence="13">KCTC 42083</strain>
    </source>
</reference>
<evidence type="ECO:0000256" key="5">
    <source>
        <dbReference type="ARBA" id="ARBA00022605"/>
    </source>
</evidence>
<evidence type="ECO:0000313" key="13">
    <source>
        <dbReference type="Proteomes" id="UP000608923"/>
    </source>
</evidence>
<dbReference type="PANTHER" id="PTHR21235">
    <property type="entry name" value="IMIDAZOLE GLYCEROL PHOSPHATE SYNTHASE SUBUNIT HISF/H IGP SYNTHASE SUBUNIT HISF/H"/>
    <property type="match status" value="1"/>
</dbReference>
<dbReference type="GO" id="GO:0016829">
    <property type="term" value="F:lyase activity"/>
    <property type="evidence" value="ECO:0007669"/>
    <property type="project" value="UniProtKB-KW"/>
</dbReference>
<dbReference type="Pfam" id="PF00977">
    <property type="entry name" value="His_biosynth"/>
    <property type="match status" value="1"/>
</dbReference>
<dbReference type="InterPro" id="IPR050064">
    <property type="entry name" value="IGPS_HisA/HisF"/>
</dbReference>
<protein>
    <recommendedName>
        <fullName evidence="4">imidazole glycerol-phosphate synthase</fullName>
        <ecNumber evidence="4">4.3.2.10</ecNumber>
    </recommendedName>
    <alternativeName>
        <fullName evidence="9">IGP synthase cyclase subunit</fullName>
    </alternativeName>
</protein>
<dbReference type="Proteomes" id="UP000608923">
    <property type="component" value="Unassembled WGS sequence"/>
</dbReference>
<evidence type="ECO:0000313" key="12">
    <source>
        <dbReference type="EMBL" id="GHC49775.1"/>
    </source>
</evidence>
<organism evidence="12 13">
    <name type="scientific">Alcaligenes pakistanensis</name>
    <dbReference type="NCBI Taxonomy" id="1482717"/>
    <lineage>
        <taxon>Bacteria</taxon>
        <taxon>Pseudomonadati</taxon>
        <taxon>Pseudomonadota</taxon>
        <taxon>Betaproteobacteria</taxon>
        <taxon>Burkholderiales</taxon>
        <taxon>Alcaligenaceae</taxon>
        <taxon>Alcaligenes</taxon>
    </lineage>
</organism>
<proteinExistence type="inferred from homology"/>